<evidence type="ECO:0000256" key="2">
    <source>
        <dbReference type="SAM" id="MobiDB-lite"/>
    </source>
</evidence>
<evidence type="ECO:0000313" key="4">
    <source>
        <dbReference type="EMBL" id="KAF6157049.1"/>
    </source>
</evidence>
<dbReference type="Proteomes" id="UP000541444">
    <property type="component" value="Unassembled WGS sequence"/>
</dbReference>
<keyword evidence="5" id="KW-1185">Reference proteome</keyword>
<dbReference type="Gene3D" id="4.10.1000.10">
    <property type="entry name" value="Zinc finger, CCCH-type"/>
    <property type="match status" value="1"/>
</dbReference>
<dbReference type="EMBL" id="JACGCM010001281">
    <property type="protein sequence ID" value="KAF6157049.1"/>
    <property type="molecule type" value="Genomic_DNA"/>
</dbReference>
<dbReference type="Pfam" id="PF04677">
    <property type="entry name" value="CwfJ_C_1"/>
    <property type="match status" value="1"/>
</dbReference>
<dbReference type="PANTHER" id="PTHR12072:SF4">
    <property type="entry name" value="CWF19-LIKE PROTEIN 1"/>
    <property type="match status" value="1"/>
</dbReference>
<keyword evidence="1" id="KW-0862">Zinc</keyword>
<dbReference type="SUPFAM" id="SSF54197">
    <property type="entry name" value="HIT-like"/>
    <property type="match status" value="1"/>
</dbReference>
<dbReference type="Gene3D" id="3.30.428.10">
    <property type="entry name" value="HIT-like"/>
    <property type="match status" value="1"/>
</dbReference>
<dbReference type="GO" id="GO:0071014">
    <property type="term" value="C:post-mRNA release spliceosomal complex"/>
    <property type="evidence" value="ECO:0007669"/>
    <property type="project" value="TreeGrafter"/>
</dbReference>
<dbReference type="GO" id="GO:0000398">
    <property type="term" value="P:mRNA splicing, via spliceosome"/>
    <property type="evidence" value="ECO:0007669"/>
    <property type="project" value="TreeGrafter"/>
</dbReference>
<name>A0A7J7MQ43_9MAGN</name>
<dbReference type="PANTHER" id="PTHR12072">
    <property type="entry name" value="CWF19, CELL CYCLE CONTROL PROTEIN"/>
    <property type="match status" value="1"/>
</dbReference>
<keyword evidence="1" id="KW-0863">Zinc-finger</keyword>
<keyword evidence="1" id="KW-0479">Metal-binding</keyword>
<dbReference type="PROSITE" id="PS50103">
    <property type="entry name" value="ZF_C3H1"/>
    <property type="match status" value="2"/>
</dbReference>
<organism evidence="4 5">
    <name type="scientific">Kingdonia uniflora</name>
    <dbReference type="NCBI Taxonomy" id="39325"/>
    <lineage>
        <taxon>Eukaryota</taxon>
        <taxon>Viridiplantae</taxon>
        <taxon>Streptophyta</taxon>
        <taxon>Embryophyta</taxon>
        <taxon>Tracheophyta</taxon>
        <taxon>Spermatophyta</taxon>
        <taxon>Magnoliopsida</taxon>
        <taxon>Ranunculales</taxon>
        <taxon>Circaeasteraceae</taxon>
        <taxon>Kingdonia</taxon>
    </lineage>
</organism>
<evidence type="ECO:0000256" key="1">
    <source>
        <dbReference type="PROSITE-ProRule" id="PRU00723"/>
    </source>
</evidence>
<feature type="zinc finger region" description="C3H1-type" evidence="1">
    <location>
        <begin position="188"/>
        <end position="216"/>
    </location>
</feature>
<dbReference type="AlphaFoldDB" id="A0A7J7MQ43"/>
<comment type="caution">
    <text evidence="4">The sequence shown here is derived from an EMBL/GenBank/DDBJ whole genome shotgun (WGS) entry which is preliminary data.</text>
</comment>
<dbReference type="InterPro" id="IPR040194">
    <property type="entry name" value="Cwf19-like"/>
</dbReference>
<dbReference type="GO" id="GO:0008270">
    <property type="term" value="F:zinc ion binding"/>
    <property type="evidence" value="ECO:0007669"/>
    <property type="project" value="UniProtKB-KW"/>
</dbReference>
<dbReference type="InterPro" id="IPR036265">
    <property type="entry name" value="HIT-like_sf"/>
</dbReference>
<reference evidence="4 5" key="1">
    <citation type="journal article" date="2020" name="IScience">
        <title>Genome Sequencing of the Endangered Kingdonia uniflora (Circaeasteraceae, Ranunculales) Reveals Potential Mechanisms of Evolutionary Specialization.</title>
        <authorList>
            <person name="Sun Y."/>
            <person name="Deng T."/>
            <person name="Zhang A."/>
            <person name="Moore M.J."/>
            <person name="Landis J.B."/>
            <person name="Lin N."/>
            <person name="Zhang H."/>
            <person name="Zhang X."/>
            <person name="Huang J."/>
            <person name="Zhang X."/>
            <person name="Sun H."/>
            <person name="Wang H."/>
        </authorList>
    </citation>
    <scope>NUCLEOTIDE SEQUENCE [LARGE SCALE GENOMIC DNA]</scope>
    <source>
        <strain evidence="4">TB1705</strain>
        <tissue evidence="4">Leaf</tissue>
    </source>
</reference>
<protein>
    <recommendedName>
        <fullName evidence="3">C3H1-type domain-containing protein</fullName>
    </recommendedName>
</protein>
<feature type="domain" description="C3H1-type" evidence="3">
    <location>
        <begin position="188"/>
        <end position="216"/>
    </location>
</feature>
<dbReference type="InterPro" id="IPR000571">
    <property type="entry name" value="Znf_CCCH"/>
</dbReference>
<accession>A0A7J7MQ43</accession>
<feature type="compositionally biased region" description="Polar residues" evidence="2">
    <location>
        <begin position="143"/>
        <end position="157"/>
    </location>
</feature>
<feature type="zinc finger region" description="C3H1-type" evidence="1">
    <location>
        <begin position="220"/>
        <end position="248"/>
    </location>
</feature>
<evidence type="ECO:0000259" key="3">
    <source>
        <dbReference type="PROSITE" id="PS50103"/>
    </source>
</evidence>
<evidence type="ECO:0000313" key="5">
    <source>
        <dbReference type="Proteomes" id="UP000541444"/>
    </source>
</evidence>
<dbReference type="Pfam" id="PF04676">
    <property type="entry name" value="CwfJ_C_2"/>
    <property type="match status" value="1"/>
</dbReference>
<dbReference type="OrthoDB" id="444325at2759"/>
<feature type="region of interest" description="Disordered" evidence="2">
    <location>
        <begin position="143"/>
        <end position="184"/>
    </location>
</feature>
<gene>
    <name evidence="4" type="ORF">GIB67_041510</name>
</gene>
<dbReference type="InterPro" id="IPR006768">
    <property type="entry name" value="Cwf19-like_C_dom-1"/>
</dbReference>
<feature type="domain" description="C3H1-type" evidence="3">
    <location>
        <begin position="220"/>
        <end position="248"/>
    </location>
</feature>
<dbReference type="SMART" id="SM00356">
    <property type="entry name" value="ZnF_C3H1"/>
    <property type="match status" value="2"/>
</dbReference>
<feature type="non-terminal residue" evidence="4">
    <location>
        <position position="1"/>
    </location>
</feature>
<sequence>LAIAYLSGKHLSKTQMLGAYSEDDVAALRAWADEPGIITNEWPSDVLNKADISEASSGINDSLGTDPVVTELVTEIKPRYHISGTKGLFYAREPYSNAEALHVTRFLGLAPVGNKDKLKFIHAISPTPASAMSAAEICMKPPNTTSSPYSLPDNGTSHVKETAKRPGDRNSDAQNWRYDVSQKRQRHGDGEKLCFKFISSGSCPRAEKCSFKHDMDAREQCRRGVCIDFLSKGKCERGPDCNFKHSFVDKDAHEGNRSKKITRSKDCWFCLSSPSVESHLLLSVGENCYCVLAKGPLVDDHALIIPIEHFPNTLVLLGDAVSELERFKNALKMYFKSRGKEVVFFEWVFKHSSHANLQAIPIPSSKAAILERLFLTAAERLRFKFVPIKPRNDISEGRKILNSQFDRKLSLFYVELPEGTILYHPVKDEENFPVQFGREVLAGLLNIADKADWRNCKLSMEEETKMTEGFKKRFEEFDPTM</sequence>
<proteinExistence type="predicted"/>
<dbReference type="InterPro" id="IPR006767">
    <property type="entry name" value="Cwf19-like_C_dom-2"/>
</dbReference>
<feature type="compositionally biased region" description="Basic and acidic residues" evidence="2">
    <location>
        <begin position="158"/>
        <end position="171"/>
    </location>
</feature>
<dbReference type="GO" id="GO:0061632">
    <property type="term" value="F:RNA lariat debranching enzyme activator activity"/>
    <property type="evidence" value="ECO:0007669"/>
    <property type="project" value="TreeGrafter"/>
</dbReference>